<accession>A0ABU7ANW7</accession>
<evidence type="ECO:0000313" key="3">
    <source>
        <dbReference type="Proteomes" id="UP001345963"/>
    </source>
</evidence>
<dbReference type="EMBL" id="JAHUTI010022007">
    <property type="protein sequence ID" value="MED6239748.1"/>
    <property type="molecule type" value="Genomic_DNA"/>
</dbReference>
<organism evidence="2 3">
    <name type="scientific">Ataeniobius toweri</name>
    <dbReference type="NCBI Taxonomy" id="208326"/>
    <lineage>
        <taxon>Eukaryota</taxon>
        <taxon>Metazoa</taxon>
        <taxon>Chordata</taxon>
        <taxon>Craniata</taxon>
        <taxon>Vertebrata</taxon>
        <taxon>Euteleostomi</taxon>
        <taxon>Actinopterygii</taxon>
        <taxon>Neopterygii</taxon>
        <taxon>Teleostei</taxon>
        <taxon>Neoteleostei</taxon>
        <taxon>Acanthomorphata</taxon>
        <taxon>Ovalentaria</taxon>
        <taxon>Atherinomorphae</taxon>
        <taxon>Cyprinodontiformes</taxon>
        <taxon>Goodeidae</taxon>
        <taxon>Ataeniobius</taxon>
    </lineage>
</organism>
<feature type="region of interest" description="Disordered" evidence="1">
    <location>
        <begin position="74"/>
        <end position="102"/>
    </location>
</feature>
<name>A0ABU7ANW7_9TELE</name>
<keyword evidence="3" id="KW-1185">Reference proteome</keyword>
<evidence type="ECO:0000313" key="2">
    <source>
        <dbReference type="EMBL" id="MED6239748.1"/>
    </source>
</evidence>
<protein>
    <submittedName>
        <fullName evidence="2">Uncharacterized protein</fullName>
    </submittedName>
</protein>
<evidence type="ECO:0000256" key="1">
    <source>
        <dbReference type="SAM" id="MobiDB-lite"/>
    </source>
</evidence>
<comment type="caution">
    <text evidence="2">The sequence shown here is derived from an EMBL/GenBank/DDBJ whole genome shotgun (WGS) entry which is preliminary data.</text>
</comment>
<feature type="compositionally biased region" description="Polar residues" evidence="1">
    <location>
        <begin position="82"/>
        <end position="102"/>
    </location>
</feature>
<proteinExistence type="predicted"/>
<sequence>MFNDYFLLTVYVLLKLSRFSNFLTRVTSALKTTWKKPINLLAIGMLKSENNQFKSKRQSVIFFTAGAYLQQSVGGRRGTPWTGCQSTAGQHTNNQAHTHSHT</sequence>
<reference evidence="2 3" key="1">
    <citation type="submission" date="2021-07" db="EMBL/GenBank/DDBJ databases">
        <authorList>
            <person name="Palmer J.M."/>
        </authorList>
    </citation>
    <scope>NUCLEOTIDE SEQUENCE [LARGE SCALE GENOMIC DNA]</scope>
    <source>
        <strain evidence="2 3">AT_MEX2019</strain>
        <tissue evidence="2">Muscle</tissue>
    </source>
</reference>
<gene>
    <name evidence="2" type="ORF">ATANTOWER_010579</name>
</gene>
<dbReference type="Proteomes" id="UP001345963">
    <property type="component" value="Unassembled WGS sequence"/>
</dbReference>